<comment type="similarity">
    <text evidence="3 12">Belongs to the methylenetetrahydrofolate reductase family.</text>
</comment>
<dbReference type="InterPro" id="IPR029041">
    <property type="entry name" value="FAD-linked_oxidoreductase-like"/>
</dbReference>
<comment type="cofactor">
    <cofactor evidence="1 12">
        <name>FAD</name>
        <dbReference type="ChEBI" id="CHEBI:57692"/>
    </cofactor>
</comment>
<keyword evidence="14" id="KW-1185">Reference proteome</keyword>
<evidence type="ECO:0000313" key="14">
    <source>
        <dbReference type="Proteomes" id="UP000268084"/>
    </source>
</evidence>
<dbReference type="SUPFAM" id="SSF51730">
    <property type="entry name" value="FAD-linked oxidoreductase"/>
    <property type="match status" value="1"/>
</dbReference>
<evidence type="ECO:0000256" key="3">
    <source>
        <dbReference type="ARBA" id="ARBA00006743"/>
    </source>
</evidence>
<dbReference type="GO" id="GO:0035999">
    <property type="term" value="P:tetrahydrofolate interconversion"/>
    <property type="evidence" value="ECO:0007669"/>
    <property type="project" value="UniProtKB-UniPathway"/>
</dbReference>
<dbReference type="EMBL" id="CP034170">
    <property type="protein sequence ID" value="AZI57801.1"/>
    <property type="molecule type" value="Genomic_DNA"/>
</dbReference>
<evidence type="ECO:0000256" key="6">
    <source>
        <dbReference type="ARBA" id="ARBA00022827"/>
    </source>
</evidence>
<dbReference type="EC" id="1.5.1.54" evidence="12"/>
<evidence type="ECO:0000256" key="4">
    <source>
        <dbReference type="ARBA" id="ARBA00022605"/>
    </source>
</evidence>
<comment type="pathway">
    <text evidence="10">Amino-acid biosynthesis; L-methionine biosynthesis via de novo pathway.</text>
</comment>
<dbReference type="KEGG" id="nak:EH165_06200"/>
<dbReference type="GO" id="GO:0005829">
    <property type="term" value="C:cytosol"/>
    <property type="evidence" value="ECO:0007669"/>
    <property type="project" value="InterPro"/>
</dbReference>
<dbReference type="InterPro" id="IPR003171">
    <property type="entry name" value="Mehydrof_redctse-like"/>
</dbReference>
<dbReference type="RefSeq" id="WP_124798543.1">
    <property type="nucleotide sequence ID" value="NZ_CP034170.1"/>
</dbReference>
<evidence type="ECO:0000256" key="9">
    <source>
        <dbReference type="ARBA" id="ARBA00023167"/>
    </source>
</evidence>
<dbReference type="InterPro" id="IPR004620">
    <property type="entry name" value="MTHF_reductase_bac"/>
</dbReference>
<reference evidence="13 14" key="1">
    <citation type="submission" date="2018-11" db="EMBL/GenBank/DDBJ databases">
        <authorList>
            <person name="Da X."/>
        </authorList>
    </citation>
    <scope>NUCLEOTIDE SEQUENCE [LARGE SCALE GENOMIC DNA]</scope>
    <source>
        <strain evidence="13 14">S14-144</strain>
    </source>
</reference>
<organism evidence="13 14">
    <name type="scientific">Nakamurella antarctica</name>
    <dbReference type="NCBI Taxonomy" id="1902245"/>
    <lineage>
        <taxon>Bacteria</taxon>
        <taxon>Bacillati</taxon>
        <taxon>Actinomycetota</taxon>
        <taxon>Actinomycetes</taxon>
        <taxon>Nakamurellales</taxon>
        <taxon>Nakamurellaceae</taxon>
        <taxon>Nakamurella</taxon>
    </lineage>
</organism>
<gene>
    <name evidence="13" type="primary">metF</name>
    <name evidence="13" type="ORF">EH165_06200</name>
</gene>
<evidence type="ECO:0000256" key="10">
    <source>
        <dbReference type="ARBA" id="ARBA00034478"/>
    </source>
</evidence>
<comment type="pathway">
    <text evidence="2 12">One-carbon metabolism; tetrahydrofolate interconversion.</text>
</comment>
<keyword evidence="5 12" id="KW-0285">Flavoprotein</keyword>
<reference evidence="13 14" key="2">
    <citation type="submission" date="2018-12" db="EMBL/GenBank/DDBJ databases">
        <title>Nakamurella antarcticus sp. nov., isolated from Antarctica South Shetland Islands soil.</title>
        <authorList>
            <person name="Peng F."/>
        </authorList>
    </citation>
    <scope>NUCLEOTIDE SEQUENCE [LARGE SCALE GENOMIC DNA]</scope>
    <source>
        <strain evidence="13 14">S14-144</strain>
    </source>
</reference>
<dbReference type="PANTHER" id="PTHR45754:SF3">
    <property type="entry name" value="METHYLENETETRAHYDROFOLATE REDUCTASE (NADPH)"/>
    <property type="match status" value="1"/>
</dbReference>
<evidence type="ECO:0000256" key="11">
    <source>
        <dbReference type="ARBA" id="ARBA00048628"/>
    </source>
</evidence>
<evidence type="ECO:0000256" key="5">
    <source>
        <dbReference type="ARBA" id="ARBA00022630"/>
    </source>
</evidence>
<dbReference type="GO" id="GO:0106312">
    <property type="term" value="F:methylenetetrahydrofolate reductase (NADH) activity"/>
    <property type="evidence" value="ECO:0007669"/>
    <property type="project" value="UniProtKB-EC"/>
</dbReference>
<evidence type="ECO:0000256" key="2">
    <source>
        <dbReference type="ARBA" id="ARBA00004777"/>
    </source>
</evidence>
<protein>
    <recommendedName>
        <fullName evidence="12">Methylenetetrahydrofolate reductase</fullName>
        <ecNumber evidence="12">1.5.1.54</ecNumber>
    </recommendedName>
</protein>
<keyword evidence="6 12" id="KW-0274">FAD</keyword>
<evidence type="ECO:0000256" key="12">
    <source>
        <dbReference type="RuleBase" id="RU003862"/>
    </source>
</evidence>
<sequence>METVIDRLSAGGAQFSVEFFPPKDDAGEIQLWRTIRELEPLRPAFVSVTYGAGGSSRDRTIRITGRIATETTLVPIAHLTAVNHTVAELRHVIGSYASVGVRNILALRGDMPGDVTAKYQAAEGGLKYASDLVRLAKSLGDFTVGVAAFPEMHPESVDQESDMRYLVEKLNAGADFATTQMLFSATDYLRLRDRLRAAGVNKPLVPGIMPIASWKGIARQALMAGQQVPQAVIDRFSPIADDPEATRAEGVQFAIEMCRQLLAEGVPTLHFYTMNKSRATLEILEALGITRARSFAAATP</sequence>
<dbReference type="Pfam" id="PF02219">
    <property type="entry name" value="MTHFR"/>
    <property type="match status" value="1"/>
</dbReference>
<keyword evidence="4" id="KW-0028">Amino-acid biosynthesis</keyword>
<evidence type="ECO:0000256" key="7">
    <source>
        <dbReference type="ARBA" id="ARBA00023002"/>
    </source>
</evidence>
<keyword evidence="9" id="KW-0486">Methionine biosynthesis</keyword>
<dbReference type="UniPathway" id="UPA00193"/>
<comment type="catalytic activity">
    <reaction evidence="11">
        <text>(6S)-5-methyl-5,6,7,8-tetrahydrofolate + NAD(+) = (6R)-5,10-methylene-5,6,7,8-tetrahydrofolate + NADH + H(+)</text>
        <dbReference type="Rhea" id="RHEA:19821"/>
        <dbReference type="ChEBI" id="CHEBI:15378"/>
        <dbReference type="ChEBI" id="CHEBI:15636"/>
        <dbReference type="ChEBI" id="CHEBI:18608"/>
        <dbReference type="ChEBI" id="CHEBI:57540"/>
        <dbReference type="ChEBI" id="CHEBI:57945"/>
        <dbReference type="EC" id="1.5.1.54"/>
    </reaction>
    <physiologicalReaction direction="right-to-left" evidence="11">
        <dbReference type="Rhea" id="RHEA:19823"/>
    </physiologicalReaction>
</comment>
<proteinExistence type="inferred from homology"/>
<keyword evidence="8" id="KW-0520">NAD</keyword>
<evidence type="ECO:0000256" key="8">
    <source>
        <dbReference type="ARBA" id="ARBA00023027"/>
    </source>
</evidence>
<dbReference type="NCBIfam" id="TIGR00676">
    <property type="entry name" value="fadh2"/>
    <property type="match status" value="1"/>
</dbReference>
<dbReference type="GO" id="GO:0009086">
    <property type="term" value="P:methionine biosynthetic process"/>
    <property type="evidence" value="ECO:0007669"/>
    <property type="project" value="UniProtKB-KW"/>
</dbReference>
<accession>A0A3G8ZVW2</accession>
<evidence type="ECO:0000256" key="1">
    <source>
        <dbReference type="ARBA" id="ARBA00001974"/>
    </source>
</evidence>
<name>A0A3G8ZVW2_9ACTN</name>
<dbReference type="GO" id="GO:0071949">
    <property type="term" value="F:FAD binding"/>
    <property type="evidence" value="ECO:0007669"/>
    <property type="project" value="TreeGrafter"/>
</dbReference>
<dbReference type="OrthoDB" id="9812555at2"/>
<dbReference type="PANTHER" id="PTHR45754">
    <property type="entry name" value="METHYLENETETRAHYDROFOLATE REDUCTASE"/>
    <property type="match status" value="1"/>
</dbReference>
<dbReference type="AlphaFoldDB" id="A0A3G8ZVW2"/>
<dbReference type="Proteomes" id="UP000268084">
    <property type="component" value="Chromosome"/>
</dbReference>
<keyword evidence="7 12" id="KW-0560">Oxidoreductase</keyword>
<evidence type="ECO:0000313" key="13">
    <source>
        <dbReference type="EMBL" id="AZI57801.1"/>
    </source>
</evidence>
<dbReference type="CDD" id="cd00537">
    <property type="entry name" value="MTHFR"/>
    <property type="match status" value="1"/>
</dbReference>
<dbReference type="Gene3D" id="3.20.20.220">
    <property type="match status" value="1"/>
</dbReference>